<dbReference type="SUPFAM" id="SSF51735">
    <property type="entry name" value="NAD(P)-binding Rossmann-fold domains"/>
    <property type="match status" value="1"/>
</dbReference>
<dbReference type="PANTHER" id="PTHR43362">
    <property type="entry name" value="MANNITOL DEHYDROGENASE DSF1-RELATED"/>
    <property type="match status" value="1"/>
</dbReference>
<organism evidence="1">
    <name type="scientific">gut metagenome</name>
    <dbReference type="NCBI Taxonomy" id="749906"/>
    <lineage>
        <taxon>unclassified sequences</taxon>
        <taxon>metagenomes</taxon>
        <taxon>organismal metagenomes</taxon>
    </lineage>
</organism>
<name>J9FU52_9ZZZZ</name>
<sequence length="73" mass="8260">MENPEAILSAIADKHIRIITLTITEGGYNLDKSTGEFMTDHPTVKHDLQNPHTPQTVYGDARFRKIKVRIDSL</sequence>
<dbReference type="GO" id="GO:0016616">
    <property type="term" value="F:oxidoreductase activity, acting on the CH-OH group of donors, NAD or NADP as acceptor"/>
    <property type="evidence" value="ECO:0007669"/>
    <property type="project" value="TreeGrafter"/>
</dbReference>
<comment type="caution">
    <text evidence="1">The sequence shown here is derived from an EMBL/GenBank/DDBJ whole genome shotgun (WGS) entry which is preliminary data.</text>
</comment>
<dbReference type="InterPro" id="IPR036291">
    <property type="entry name" value="NAD(P)-bd_dom_sf"/>
</dbReference>
<gene>
    <name evidence="1" type="ORF">EVA_18814</name>
</gene>
<protein>
    <submittedName>
        <fullName evidence="1">Mannitol dehydrogenase Rossmann domain-containing protein</fullName>
    </submittedName>
</protein>
<dbReference type="AlphaFoldDB" id="J9FU52"/>
<dbReference type="EMBL" id="AMCI01007177">
    <property type="protein sequence ID" value="EJW93077.1"/>
    <property type="molecule type" value="Genomic_DNA"/>
</dbReference>
<accession>J9FU52</accession>
<dbReference type="InterPro" id="IPR050988">
    <property type="entry name" value="Mannitol_DH/Oxidoreductase"/>
</dbReference>
<dbReference type="Gene3D" id="3.40.50.720">
    <property type="entry name" value="NAD(P)-binding Rossmann-like Domain"/>
    <property type="match status" value="1"/>
</dbReference>
<evidence type="ECO:0000313" key="1">
    <source>
        <dbReference type="EMBL" id="EJW93077.1"/>
    </source>
</evidence>
<proteinExistence type="predicted"/>
<reference evidence="1" key="1">
    <citation type="journal article" date="2012" name="PLoS ONE">
        <title>Gene sets for utilization of primary and secondary nutrition supplies in the distal gut of endangered iberian lynx.</title>
        <authorList>
            <person name="Alcaide M."/>
            <person name="Messina E."/>
            <person name="Richter M."/>
            <person name="Bargiela R."/>
            <person name="Peplies J."/>
            <person name="Huws S.A."/>
            <person name="Newbold C.J."/>
            <person name="Golyshin P.N."/>
            <person name="Simon M.A."/>
            <person name="Lopez G."/>
            <person name="Yakimov M.M."/>
            <person name="Ferrer M."/>
        </authorList>
    </citation>
    <scope>NUCLEOTIDE SEQUENCE</scope>
</reference>
<dbReference type="PANTHER" id="PTHR43362:SF1">
    <property type="entry name" value="MANNITOL DEHYDROGENASE 2-RELATED"/>
    <property type="match status" value="1"/>
</dbReference>